<accession>A0ABM5LYB5</accession>
<dbReference type="EMBL" id="CP002207">
    <property type="protein sequence ID" value="ADP32846.1"/>
    <property type="molecule type" value="Genomic_DNA"/>
</dbReference>
<sequence>MTAILMLIGGYAIFIAKNGITVFVTTLKSMALFAAAA</sequence>
<evidence type="ECO:0000313" key="2">
    <source>
        <dbReference type="Proteomes" id="UP000006867"/>
    </source>
</evidence>
<evidence type="ECO:0000313" key="1">
    <source>
        <dbReference type="EMBL" id="ADP32846.1"/>
    </source>
</evidence>
<reference evidence="1 2" key="1">
    <citation type="journal article" date="2011" name="Front. Microbiol.">
        <title>Genomic signatures of strain selection and enhancement in Bacillus atrophaeus var. globigii, a historical biowarfare simulant.</title>
        <authorList>
            <person name="Gibbons H.S."/>
            <person name="Broomall S.M."/>
            <person name="McNew L.A."/>
            <person name="Daligault H."/>
            <person name="Chapman C."/>
            <person name="Bruce D."/>
            <person name="Karavis M."/>
            <person name="Krepps M."/>
            <person name="McGregor P.A."/>
            <person name="Hong C."/>
            <person name="Park K.H."/>
            <person name="Akmal A."/>
            <person name="Feldman A."/>
            <person name="Lin J.S."/>
            <person name="Chang W.E."/>
            <person name="Higgs B.W."/>
            <person name="Demirev P."/>
            <person name="Lindquist J."/>
            <person name="Liem A."/>
            <person name="Fochler E."/>
            <person name="Read T.D."/>
            <person name="Tapia R."/>
            <person name="Johnson S."/>
            <person name="Bishop-Lilly K.A."/>
            <person name="Detter C."/>
            <person name="Han C."/>
            <person name="Sozhamannan S."/>
            <person name="Rosenzweig C.N."/>
            <person name="Skowronski E.W."/>
        </authorList>
    </citation>
    <scope>NUCLEOTIDE SEQUENCE [LARGE SCALE GENOMIC DNA]</scope>
    <source>
        <strain evidence="1 2">1942</strain>
    </source>
</reference>
<name>A0ABM5LYB5_BACA1</name>
<keyword evidence="2" id="KW-1185">Reference proteome</keyword>
<protein>
    <submittedName>
        <fullName evidence="1">Uncharacterized protein</fullName>
    </submittedName>
</protein>
<proteinExistence type="predicted"/>
<organism evidence="1 2">
    <name type="scientific">Bacillus atrophaeus (strain 1942)</name>
    <dbReference type="NCBI Taxonomy" id="720555"/>
    <lineage>
        <taxon>Bacteria</taxon>
        <taxon>Bacillati</taxon>
        <taxon>Bacillota</taxon>
        <taxon>Bacilli</taxon>
        <taxon>Bacillales</taxon>
        <taxon>Bacillaceae</taxon>
        <taxon>Bacillus</taxon>
    </lineage>
</organism>
<gene>
    <name evidence="1" type="ordered locus">BATR1942_09565</name>
</gene>
<dbReference type="Proteomes" id="UP000006867">
    <property type="component" value="Chromosome"/>
</dbReference>